<sequence length="422" mass="47260">MATTLGKRSRLLDPDRATPLRIDGVDLLAQLEGASKGSDGVWRVSHCGPDGSPRGLLPTAVYFQIVWVWFGEEPPTVHPRDVMEGTYLAEREVVFAYTRDLPYGYDSLLENLSDVSHIPWAHHGLQGTRDDAIPIAMTRPEVVYSEPGEEPVSLPVDGKGLLTFDFKDQSMKMYREASMFLRSPFFLYYTGTFEPPPGEQGSEDYKQFAARRGIKDGEGKVPFLLNVFIIPVAPGWSRAIIVNTKDPDEDGGFITKLPQFVAHLFSNRFLDSDLAFLHYQERWLRRGRPTTGSEWRQAYYIPGECDRSVGAIRQWLLQEGARCVLPGPGSDLPPSPPSRAELLDRYSQHTAHCVHCQRAWSASEMAQKAIAAVGAGAFALDRLDLGPAPLWLFLQVLAVGVVVSGEKLKEQMRFMDYEHYKT</sequence>
<comment type="caution">
    <text evidence="9">The sequence shown here is derived from an EMBL/GenBank/DDBJ whole genome shotgun (WGS) entry which is preliminary data.</text>
</comment>
<proteinExistence type="predicted"/>
<evidence type="ECO:0000313" key="10">
    <source>
        <dbReference type="Proteomes" id="UP001189429"/>
    </source>
</evidence>
<evidence type="ECO:0000256" key="7">
    <source>
        <dbReference type="SAM" id="Phobius"/>
    </source>
</evidence>
<keyword evidence="2 7" id="KW-0812">Transmembrane</keyword>
<evidence type="ECO:0000313" key="9">
    <source>
        <dbReference type="EMBL" id="CAK0821915.1"/>
    </source>
</evidence>
<evidence type="ECO:0000256" key="1">
    <source>
        <dbReference type="ARBA" id="ARBA00004370"/>
    </source>
</evidence>
<dbReference type="SUPFAM" id="SSF55961">
    <property type="entry name" value="Bet v1-like"/>
    <property type="match status" value="1"/>
</dbReference>
<dbReference type="Pfam" id="PF08417">
    <property type="entry name" value="PaO"/>
    <property type="match status" value="1"/>
</dbReference>
<evidence type="ECO:0000256" key="6">
    <source>
        <dbReference type="ARBA" id="ARBA00023136"/>
    </source>
</evidence>
<dbReference type="InterPro" id="IPR050584">
    <property type="entry name" value="Cholesterol_7-desaturase"/>
</dbReference>
<evidence type="ECO:0000259" key="8">
    <source>
        <dbReference type="Pfam" id="PF08417"/>
    </source>
</evidence>
<feature type="transmembrane region" description="Helical" evidence="7">
    <location>
        <begin position="388"/>
        <end position="405"/>
    </location>
</feature>
<protein>
    <recommendedName>
        <fullName evidence="8">Pheophorbide a oxygenase domain-containing protein</fullName>
    </recommendedName>
</protein>
<dbReference type="InterPro" id="IPR013626">
    <property type="entry name" value="PaO"/>
</dbReference>
<evidence type="ECO:0000256" key="3">
    <source>
        <dbReference type="ARBA" id="ARBA00022946"/>
    </source>
</evidence>
<keyword evidence="3" id="KW-0809">Transit peptide</keyword>
<reference evidence="9" key="1">
    <citation type="submission" date="2023-10" db="EMBL/GenBank/DDBJ databases">
        <authorList>
            <person name="Chen Y."/>
            <person name="Shah S."/>
            <person name="Dougan E. K."/>
            <person name="Thang M."/>
            <person name="Chan C."/>
        </authorList>
    </citation>
    <scope>NUCLEOTIDE SEQUENCE [LARGE SCALE GENOMIC DNA]</scope>
</reference>
<keyword evidence="4 7" id="KW-1133">Transmembrane helix</keyword>
<evidence type="ECO:0000256" key="2">
    <source>
        <dbReference type="ARBA" id="ARBA00022692"/>
    </source>
</evidence>
<dbReference type="EMBL" id="CAUYUJ010007779">
    <property type="protein sequence ID" value="CAK0821915.1"/>
    <property type="molecule type" value="Genomic_DNA"/>
</dbReference>
<evidence type="ECO:0000256" key="4">
    <source>
        <dbReference type="ARBA" id="ARBA00022989"/>
    </source>
</evidence>
<dbReference type="Proteomes" id="UP001189429">
    <property type="component" value="Unassembled WGS sequence"/>
</dbReference>
<organism evidence="9 10">
    <name type="scientific">Prorocentrum cordatum</name>
    <dbReference type="NCBI Taxonomy" id="2364126"/>
    <lineage>
        <taxon>Eukaryota</taxon>
        <taxon>Sar</taxon>
        <taxon>Alveolata</taxon>
        <taxon>Dinophyceae</taxon>
        <taxon>Prorocentrales</taxon>
        <taxon>Prorocentraceae</taxon>
        <taxon>Prorocentrum</taxon>
    </lineage>
</organism>
<dbReference type="Gene3D" id="3.90.380.10">
    <property type="entry name" value="Naphthalene 1,2-dioxygenase Alpha Subunit, Chain A, domain 1"/>
    <property type="match status" value="1"/>
</dbReference>
<comment type="subcellular location">
    <subcellularLocation>
        <location evidence="1">Membrane</location>
    </subcellularLocation>
</comment>
<feature type="domain" description="Pheophorbide a oxygenase" evidence="8">
    <location>
        <begin position="212"/>
        <end position="287"/>
    </location>
</feature>
<dbReference type="PANTHER" id="PTHR21266:SF32">
    <property type="entry name" value="CHOLESTEROL 7-DESATURASE NVD"/>
    <property type="match status" value="1"/>
</dbReference>
<name>A0ABN9RRQ3_9DINO</name>
<evidence type="ECO:0000256" key="5">
    <source>
        <dbReference type="ARBA" id="ARBA00023002"/>
    </source>
</evidence>
<keyword evidence="5" id="KW-0560">Oxidoreductase</keyword>
<accession>A0ABN9RRQ3</accession>
<gene>
    <name evidence="9" type="ORF">PCOR1329_LOCUS23051</name>
</gene>
<keyword evidence="6 7" id="KW-0472">Membrane</keyword>
<dbReference type="PANTHER" id="PTHR21266">
    <property type="entry name" value="IRON-SULFUR DOMAIN CONTAINING PROTEIN"/>
    <property type="match status" value="1"/>
</dbReference>
<keyword evidence="10" id="KW-1185">Reference proteome</keyword>